<proteinExistence type="predicted"/>
<reference evidence="1" key="1">
    <citation type="journal article" date="2014" name="Int. J. Syst. Evol. Microbiol.">
        <title>Complete genome sequence of Corynebacterium casei LMG S-19264T (=DSM 44701T), isolated from a smear-ripened cheese.</title>
        <authorList>
            <consortium name="US DOE Joint Genome Institute (JGI-PGF)"/>
            <person name="Walter F."/>
            <person name="Albersmeier A."/>
            <person name="Kalinowski J."/>
            <person name="Ruckert C."/>
        </authorList>
    </citation>
    <scope>NUCLEOTIDE SEQUENCE</scope>
    <source>
        <strain evidence="1">CCM 8606</strain>
    </source>
</reference>
<evidence type="ECO:0000313" key="2">
    <source>
        <dbReference type="Proteomes" id="UP000619536"/>
    </source>
</evidence>
<protein>
    <submittedName>
        <fullName evidence="1">Uncharacterized protein</fullName>
    </submittedName>
</protein>
<comment type="caution">
    <text evidence="1">The sequence shown here is derived from an EMBL/GenBank/DDBJ whole genome shotgun (WGS) entry which is preliminary data.</text>
</comment>
<evidence type="ECO:0000313" key="1">
    <source>
        <dbReference type="EMBL" id="GGI13902.1"/>
    </source>
</evidence>
<accession>A0A8J3AGB9</accession>
<reference evidence="1" key="2">
    <citation type="submission" date="2020-09" db="EMBL/GenBank/DDBJ databases">
        <authorList>
            <person name="Sun Q."/>
            <person name="Sedlacek I."/>
        </authorList>
    </citation>
    <scope>NUCLEOTIDE SEQUENCE</scope>
    <source>
        <strain evidence="1">CCM 8606</strain>
    </source>
</reference>
<dbReference type="RefSeq" id="WP_188354937.1">
    <property type="nucleotide sequence ID" value="NZ_BMDH01000001.1"/>
</dbReference>
<keyword evidence="2" id="KW-1185">Reference proteome</keyword>
<name>A0A8J3AGB9_9BIFI</name>
<dbReference type="EMBL" id="BMDH01000001">
    <property type="protein sequence ID" value="GGI13902.1"/>
    <property type="molecule type" value="Genomic_DNA"/>
</dbReference>
<sequence length="119" mass="13174">MMWIDVVESGDWIRQLYDVVPPLEHIACNFMFVDEGGGSIELRMVLPVPVDHSAVRGRGGDGIILVLVFHGVRSFRMRMVGKRMISSAQLERVDGQVVFHGYGEQVDCTIVADSVSVGK</sequence>
<dbReference type="AlphaFoldDB" id="A0A8J3AGB9"/>
<gene>
    <name evidence="1" type="ORF">GCM10007377_08280</name>
</gene>
<organism evidence="1 2">
    <name type="scientific">Galliscardovia ingluviei</name>
    <dbReference type="NCBI Taxonomy" id="1769422"/>
    <lineage>
        <taxon>Bacteria</taxon>
        <taxon>Bacillati</taxon>
        <taxon>Actinomycetota</taxon>
        <taxon>Actinomycetes</taxon>
        <taxon>Bifidobacteriales</taxon>
        <taxon>Bifidobacteriaceae</taxon>
        <taxon>Galliscardovia</taxon>
    </lineage>
</organism>
<dbReference type="Proteomes" id="UP000619536">
    <property type="component" value="Unassembled WGS sequence"/>
</dbReference>